<dbReference type="InterPro" id="IPR025485">
    <property type="entry name" value="DUF4377"/>
</dbReference>
<feature type="domain" description="DUF306" evidence="1">
    <location>
        <begin position="110"/>
        <end position="208"/>
    </location>
</feature>
<protein>
    <recommendedName>
        <fullName evidence="5">META domain-containing protein</fullName>
    </recommendedName>
</protein>
<dbReference type="RefSeq" id="WP_338398229.1">
    <property type="nucleotide sequence ID" value="NZ_AP025293.1"/>
</dbReference>
<evidence type="ECO:0008006" key="5">
    <source>
        <dbReference type="Google" id="ProtNLM"/>
    </source>
</evidence>
<sequence>MLKNGLLILAISLFSFSCKSSKEALEENIINLKVAPFQVACMGVSERECMVVQKDTADFSLFYSGIEGFDFQEGKAYQLTVAVEQVPNPPADGSSLRYILRSSKEIAVAKTLEGSAWQVTKIAGEQMPSAAALTLEFKEGKVSGFSGCNRFFGQAEIMDGLQLKMGPLAGTRKFCEGQMKQEQMMMDALNKADHFWATGDSLMLFEGNQLLLEAVK</sequence>
<evidence type="ECO:0000259" key="1">
    <source>
        <dbReference type="Pfam" id="PF03724"/>
    </source>
</evidence>
<gene>
    <name evidence="3" type="ORF">PEPS_33060</name>
</gene>
<name>A0ABM7VJ51_9BACT</name>
<evidence type="ECO:0000259" key="2">
    <source>
        <dbReference type="Pfam" id="PF14302"/>
    </source>
</evidence>
<dbReference type="PANTHER" id="PTHR35535:SF1">
    <property type="entry name" value="HEAT SHOCK PROTEIN HSLJ"/>
    <property type="match status" value="1"/>
</dbReference>
<dbReference type="Proteomes" id="UP001354989">
    <property type="component" value="Plasmid pPP1"/>
</dbReference>
<dbReference type="Gene3D" id="2.40.128.270">
    <property type="match status" value="1"/>
</dbReference>
<evidence type="ECO:0000313" key="4">
    <source>
        <dbReference type="Proteomes" id="UP001354989"/>
    </source>
</evidence>
<dbReference type="PANTHER" id="PTHR35535">
    <property type="entry name" value="HEAT SHOCK PROTEIN HSLJ"/>
    <property type="match status" value="1"/>
</dbReference>
<keyword evidence="3" id="KW-0614">Plasmid</keyword>
<dbReference type="Pfam" id="PF14302">
    <property type="entry name" value="DUF4377"/>
    <property type="match status" value="1"/>
</dbReference>
<dbReference type="InterPro" id="IPR005184">
    <property type="entry name" value="DUF306_Meta_HslJ"/>
</dbReference>
<dbReference type="Pfam" id="PF03724">
    <property type="entry name" value="META"/>
    <property type="match status" value="1"/>
</dbReference>
<geneLocation type="plasmid" evidence="3 4">
    <name>pPP1</name>
</geneLocation>
<dbReference type="InterPro" id="IPR038670">
    <property type="entry name" value="HslJ-like_sf"/>
</dbReference>
<feature type="domain" description="DUF4377" evidence="2">
    <location>
        <begin position="34"/>
        <end position="102"/>
    </location>
</feature>
<dbReference type="InterPro" id="IPR053147">
    <property type="entry name" value="Hsp_HslJ-like"/>
</dbReference>
<keyword evidence="4" id="KW-1185">Reference proteome</keyword>
<dbReference type="EMBL" id="AP025293">
    <property type="protein sequence ID" value="BDD01026.1"/>
    <property type="molecule type" value="Genomic_DNA"/>
</dbReference>
<accession>A0ABM7VJ51</accession>
<proteinExistence type="predicted"/>
<dbReference type="PROSITE" id="PS51257">
    <property type="entry name" value="PROKAR_LIPOPROTEIN"/>
    <property type="match status" value="1"/>
</dbReference>
<reference evidence="3 4" key="1">
    <citation type="submission" date="2021-12" db="EMBL/GenBank/DDBJ databases">
        <title>Genome sequencing of bacteria with rrn-lacking chromosome and rrn-plasmid.</title>
        <authorList>
            <person name="Anda M."/>
            <person name="Iwasaki W."/>
        </authorList>
    </citation>
    <scope>NUCLEOTIDE SEQUENCE [LARGE SCALE GENOMIC DNA]</scope>
    <source>
        <strain evidence="3 4">NBRC 101262</strain>
        <plasmid evidence="3 4">pPP1</plasmid>
    </source>
</reference>
<organism evidence="3 4">
    <name type="scientific">Persicobacter psychrovividus</name>
    <dbReference type="NCBI Taxonomy" id="387638"/>
    <lineage>
        <taxon>Bacteria</taxon>
        <taxon>Pseudomonadati</taxon>
        <taxon>Bacteroidota</taxon>
        <taxon>Cytophagia</taxon>
        <taxon>Cytophagales</taxon>
        <taxon>Persicobacteraceae</taxon>
        <taxon>Persicobacter</taxon>
    </lineage>
</organism>
<evidence type="ECO:0000313" key="3">
    <source>
        <dbReference type="EMBL" id="BDD01026.1"/>
    </source>
</evidence>